<reference evidence="1 2" key="1">
    <citation type="submission" date="2019-10" db="EMBL/GenBank/DDBJ databases">
        <title>New species of Slilvanegrellaceae.</title>
        <authorList>
            <person name="Pitt A."/>
            <person name="Hahn M.W."/>
        </authorList>
    </citation>
    <scope>NUCLEOTIDE SEQUENCE [LARGE SCALE GENOMIC DNA]</scope>
    <source>
        <strain evidence="1 2">SP-Ram-0.45-NSY-1</strain>
    </source>
</reference>
<dbReference type="EMBL" id="WFLM01000005">
    <property type="protein sequence ID" value="KAB8036916.1"/>
    <property type="molecule type" value="Genomic_DNA"/>
</dbReference>
<dbReference type="Proteomes" id="UP000437748">
    <property type="component" value="Unassembled WGS sequence"/>
</dbReference>
<evidence type="ECO:0000313" key="1">
    <source>
        <dbReference type="EMBL" id="KAB8036916.1"/>
    </source>
</evidence>
<proteinExistence type="predicted"/>
<name>A0A6N6VPP3_9BACT</name>
<sequence>MSLCVTYYKGGYTIDTNVIPTDKFVGYFPEYQNFKIVNIKSLGNSGHNYSELYKYNYFRKTKIVTDVMYAQKYNSLPPSKLKKWVDDNQECWLMYSPKQHASVDSALNSYLSLFNLKTIKTNYTHLIISAIMTGVYSINNSIEINKSTTFTVNISIINDIARLVVDELNLEKNYYGTHK</sequence>
<gene>
    <name evidence="1" type="ORF">GCL60_13820</name>
</gene>
<accession>A0A6N6VPP3</accession>
<comment type="caution">
    <text evidence="1">The sequence shown here is derived from an EMBL/GenBank/DDBJ whole genome shotgun (WGS) entry which is preliminary data.</text>
</comment>
<dbReference type="RefSeq" id="WP_153421331.1">
    <property type="nucleotide sequence ID" value="NZ_WFLM01000005.1"/>
</dbReference>
<organism evidence="1 2">
    <name type="scientific">Silvanigrella paludirubra</name>
    <dbReference type="NCBI Taxonomy" id="2499159"/>
    <lineage>
        <taxon>Bacteria</taxon>
        <taxon>Pseudomonadati</taxon>
        <taxon>Bdellovibrionota</taxon>
        <taxon>Oligoflexia</taxon>
        <taxon>Silvanigrellales</taxon>
        <taxon>Silvanigrellaceae</taxon>
        <taxon>Silvanigrella</taxon>
    </lineage>
</organism>
<dbReference type="AlphaFoldDB" id="A0A6N6VPP3"/>
<protein>
    <submittedName>
        <fullName evidence="1">Uncharacterized protein</fullName>
    </submittedName>
</protein>
<evidence type="ECO:0000313" key="2">
    <source>
        <dbReference type="Proteomes" id="UP000437748"/>
    </source>
</evidence>
<keyword evidence="2" id="KW-1185">Reference proteome</keyword>